<keyword evidence="6 7" id="KW-0472">Membrane</keyword>
<dbReference type="PANTHER" id="PTHR11706">
    <property type="entry name" value="SOLUTE CARRIER PROTEIN FAMILY 11 MEMBER"/>
    <property type="match status" value="1"/>
</dbReference>
<dbReference type="NCBIfam" id="NF037982">
    <property type="entry name" value="Nramp_1"/>
    <property type="match status" value="1"/>
</dbReference>
<feature type="transmembrane region" description="Helical" evidence="7">
    <location>
        <begin position="347"/>
        <end position="364"/>
    </location>
</feature>
<keyword evidence="3 7" id="KW-0812">Transmembrane</keyword>
<feature type="transmembrane region" description="Helical" evidence="7">
    <location>
        <begin position="70"/>
        <end position="89"/>
    </location>
</feature>
<dbReference type="RefSeq" id="WP_042627111.1">
    <property type="nucleotide sequence ID" value="NZ_CP002581.1"/>
</dbReference>
<evidence type="ECO:0000256" key="7">
    <source>
        <dbReference type="HAMAP-Rule" id="MF_00221"/>
    </source>
</evidence>
<evidence type="ECO:0000256" key="5">
    <source>
        <dbReference type="ARBA" id="ARBA00022989"/>
    </source>
</evidence>
<evidence type="ECO:0000256" key="4">
    <source>
        <dbReference type="ARBA" id="ARBA00022847"/>
    </source>
</evidence>
<reference evidence="9" key="1">
    <citation type="submission" date="2011-03" db="EMBL/GenBank/DDBJ databases">
        <authorList>
            <person name="Voget S."/>
            <person name="Streit W.R."/>
            <person name="Jaeger K.E."/>
            <person name="Daniel R."/>
        </authorList>
    </citation>
    <scope>NUCLEOTIDE SEQUENCE [LARGE SCALE GENOMIC DNA]</scope>
    <source>
        <strain evidence="9">PG1</strain>
    </source>
</reference>
<evidence type="ECO:0000256" key="6">
    <source>
        <dbReference type="ARBA" id="ARBA00023136"/>
    </source>
</evidence>
<keyword evidence="7" id="KW-0406">Ion transport</keyword>
<feature type="transmembrane region" description="Helical" evidence="7">
    <location>
        <begin position="370"/>
        <end position="389"/>
    </location>
</feature>
<keyword evidence="7" id="KW-1003">Cell membrane</keyword>
<dbReference type="GO" id="GO:0015086">
    <property type="term" value="F:cadmium ion transmembrane transporter activity"/>
    <property type="evidence" value="ECO:0007669"/>
    <property type="project" value="TreeGrafter"/>
</dbReference>
<dbReference type="PANTHER" id="PTHR11706:SF33">
    <property type="entry name" value="NATURAL RESISTANCE-ASSOCIATED MACROPHAGE PROTEIN 2"/>
    <property type="match status" value="1"/>
</dbReference>
<sequence>MTDPVFKPDVVSALTERATREARAALSGPRPGLRRLIALSGPAVVASIAYMDPGNFATNIEAGARFGYSLLWVVLLANLIGMLFQALAARLGFVTGLNLAEHCRLRLPRAAVYGMWLLSELVAMATELAELVGAAIGLQLLCGLPLLVGMLVTAAVVTALLGFERRGFRPLELMIAALVATIGAAYLIELVIVPVAWPAVFAQLVPTRLPRADALMISVAIVGATVMPHALFLHSGLTQNRVAPRGPAELRRLLKFSNLEVAAALGVAGLINLAMVITAAGAFHERFSDIARIDTAYHTLRPLLGDLAALLFLTGLIAAGVSSSVVGAMAGQVIMQGFVKRRLRLSLRRFVTMAPSFVVIALGIDATRALVLSQVVLSFALPLPMFMLIRLTASRAVMGPFRNRRLTTAAATLAACVVTALNAVLVWQGWAGATG</sequence>
<gene>
    <name evidence="7" type="primary">mntH</name>
    <name evidence="8" type="ORF">BGL_2c03830</name>
</gene>
<dbReference type="GO" id="GO:0034755">
    <property type="term" value="P:iron ion transmembrane transport"/>
    <property type="evidence" value="ECO:0007669"/>
    <property type="project" value="TreeGrafter"/>
</dbReference>
<comment type="function">
    <text evidence="7">H(+)-stimulated, divalent metal cation uptake system.</text>
</comment>
<feature type="transmembrane region" description="Helical" evidence="7">
    <location>
        <begin position="303"/>
        <end position="326"/>
    </location>
</feature>
<feature type="transmembrane region" description="Helical" evidence="7">
    <location>
        <begin position="410"/>
        <end position="430"/>
    </location>
</feature>
<dbReference type="HAMAP" id="MF_00221">
    <property type="entry name" value="NRAMP"/>
    <property type="match status" value="1"/>
</dbReference>
<dbReference type="InterPro" id="IPR001046">
    <property type="entry name" value="NRAMP_fam"/>
</dbReference>
<comment type="similarity">
    <text evidence="7">Belongs to the NRAMP family.</text>
</comment>
<proteinExistence type="inferred from homology"/>
<reference evidence="8 9" key="2">
    <citation type="journal article" date="2016" name="Appl. Microbiol. Biotechnol.">
        <title>Mutations improving production and secretion of extracellular lipase by Burkholderia glumae PG1.</title>
        <authorList>
            <person name="Knapp A."/>
            <person name="Voget S."/>
            <person name="Gao R."/>
            <person name="Zaburannyi N."/>
            <person name="Krysciak D."/>
            <person name="Breuer M."/>
            <person name="Hauer B."/>
            <person name="Streit W.R."/>
            <person name="Muller R."/>
            <person name="Daniel R."/>
            <person name="Jaeger K.E."/>
        </authorList>
    </citation>
    <scope>NUCLEOTIDE SEQUENCE [LARGE SCALE GENOMIC DNA]</scope>
    <source>
        <strain evidence="8 9">PG1</strain>
    </source>
</reference>
<dbReference type="EMBL" id="CP002581">
    <property type="protein sequence ID" value="AJK48474.1"/>
    <property type="molecule type" value="Genomic_DNA"/>
</dbReference>
<dbReference type="PRINTS" id="PR00447">
    <property type="entry name" value="NATRESASSCMP"/>
</dbReference>
<dbReference type="GO" id="GO:0005886">
    <property type="term" value="C:plasma membrane"/>
    <property type="evidence" value="ECO:0007669"/>
    <property type="project" value="UniProtKB-SubCell"/>
</dbReference>
<dbReference type="GO" id="GO:0005384">
    <property type="term" value="F:manganese ion transmembrane transporter activity"/>
    <property type="evidence" value="ECO:0007669"/>
    <property type="project" value="TreeGrafter"/>
</dbReference>
<feature type="transmembrane region" description="Helical" evidence="7">
    <location>
        <begin position="217"/>
        <end position="238"/>
    </location>
</feature>
<protein>
    <recommendedName>
        <fullName evidence="7">Divalent metal cation transporter MntH</fullName>
    </recommendedName>
</protein>
<dbReference type="NCBIfam" id="NF001923">
    <property type="entry name" value="PRK00701.1"/>
    <property type="match status" value="1"/>
</dbReference>
<evidence type="ECO:0000313" key="8">
    <source>
        <dbReference type="EMBL" id="AJK48474.1"/>
    </source>
</evidence>
<dbReference type="Pfam" id="PF01566">
    <property type="entry name" value="Nramp"/>
    <property type="match status" value="1"/>
</dbReference>
<dbReference type="Proteomes" id="UP000031838">
    <property type="component" value="Chromosome 2"/>
</dbReference>
<keyword evidence="2 7" id="KW-0813">Transport</keyword>
<dbReference type="AlphaFoldDB" id="A0A0B6S254"/>
<dbReference type="HOGENOM" id="CLU_020088_2_0_4"/>
<dbReference type="KEGG" id="bgp:BGL_2c03830"/>
<keyword evidence="4 7" id="KW-0769">Symport</keyword>
<evidence type="ECO:0000256" key="2">
    <source>
        <dbReference type="ARBA" id="ARBA00022448"/>
    </source>
</evidence>
<dbReference type="GO" id="GO:0046872">
    <property type="term" value="F:metal ion binding"/>
    <property type="evidence" value="ECO:0007669"/>
    <property type="project" value="UniProtKB-UniRule"/>
</dbReference>
<comment type="subcellular location">
    <subcellularLocation>
        <location evidence="7">Cell membrane</location>
        <topology evidence="7">Multi-pass membrane protein</topology>
    </subcellularLocation>
    <subcellularLocation>
        <location evidence="1">Membrane</location>
        <topology evidence="1">Multi-pass membrane protein</topology>
    </subcellularLocation>
</comment>
<dbReference type="NCBIfam" id="TIGR01197">
    <property type="entry name" value="nramp"/>
    <property type="match status" value="1"/>
</dbReference>
<feature type="transmembrane region" description="Helical" evidence="7">
    <location>
        <begin position="135"/>
        <end position="161"/>
    </location>
</feature>
<feature type="transmembrane region" description="Helical" evidence="7">
    <location>
        <begin position="259"/>
        <end position="283"/>
    </location>
</feature>
<keyword evidence="5 7" id="KW-1133">Transmembrane helix</keyword>
<organism evidence="8 9">
    <name type="scientific">Burkholderia plantarii</name>
    <dbReference type="NCBI Taxonomy" id="41899"/>
    <lineage>
        <taxon>Bacteria</taxon>
        <taxon>Pseudomonadati</taxon>
        <taxon>Pseudomonadota</taxon>
        <taxon>Betaproteobacteria</taxon>
        <taxon>Burkholderiales</taxon>
        <taxon>Burkholderiaceae</taxon>
        <taxon>Burkholderia</taxon>
    </lineage>
</organism>
<keyword evidence="9" id="KW-1185">Reference proteome</keyword>
<accession>A0A0B6S254</accession>
<dbReference type="GO" id="GO:0015293">
    <property type="term" value="F:symporter activity"/>
    <property type="evidence" value="ECO:0007669"/>
    <property type="project" value="UniProtKB-UniRule"/>
</dbReference>
<evidence type="ECO:0000313" key="9">
    <source>
        <dbReference type="Proteomes" id="UP000031838"/>
    </source>
</evidence>
<feature type="transmembrane region" description="Helical" evidence="7">
    <location>
        <begin position="173"/>
        <end position="197"/>
    </location>
</feature>
<evidence type="ECO:0000256" key="3">
    <source>
        <dbReference type="ARBA" id="ARBA00022692"/>
    </source>
</evidence>
<name>A0A0B6S254_BURPL</name>
<evidence type="ECO:0000256" key="1">
    <source>
        <dbReference type="ARBA" id="ARBA00004141"/>
    </source>
</evidence>